<dbReference type="Gene3D" id="1.10.287.70">
    <property type="match status" value="1"/>
</dbReference>
<keyword evidence="2" id="KW-0812">Transmembrane</keyword>
<keyword evidence="2" id="KW-0472">Membrane</keyword>
<evidence type="ECO:0000256" key="1">
    <source>
        <dbReference type="SAM" id="MobiDB-lite"/>
    </source>
</evidence>
<feature type="domain" description="Potassium channel" evidence="3">
    <location>
        <begin position="57"/>
        <end position="124"/>
    </location>
</feature>
<feature type="region of interest" description="Disordered" evidence="1">
    <location>
        <begin position="130"/>
        <end position="163"/>
    </location>
</feature>
<gene>
    <name evidence="4" type="ORF">B0X71_09590</name>
</gene>
<accession>A0A1Q2KYK8</accession>
<dbReference type="SUPFAM" id="SSF81324">
    <property type="entry name" value="Voltage-gated potassium channels"/>
    <property type="match status" value="1"/>
</dbReference>
<dbReference type="Pfam" id="PF07885">
    <property type="entry name" value="Ion_trans_2"/>
    <property type="match status" value="1"/>
</dbReference>
<proteinExistence type="predicted"/>
<dbReference type="KEGG" id="pmar:B0X71_09590"/>
<feature type="compositionally biased region" description="Basic and acidic residues" evidence="1">
    <location>
        <begin position="135"/>
        <end position="163"/>
    </location>
</feature>
<dbReference type="AlphaFoldDB" id="A0A1Q2KYK8"/>
<protein>
    <submittedName>
        <fullName evidence="4">Metal transporter</fullName>
    </submittedName>
</protein>
<dbReference type="Proteomes" id="UP000188184">
    <property type="component" value="Chromosome"/>
</dbReference>
<sequence length="163" mass="18491">MISSILISLTALYLLANLFYFFRGRQYKNSYFQASLFQKLFFTMIGITIGFAVLYYLMSFETTVIRVSTEEGRDGGENFLDYLYFSGVTILSVGYGDLVPVGYARFFALLEAAIGFLLPTAYFVRAINGQSDNPPDIKEGQGNYSDKRSKDEEDERKTEEADD</sequence>
<evidence type="ECO:0000256" key="2">
    <source>
        <dbReference type="SAM" id="Phobius"/>
    </source>
</evidence>
<dbReference type="InterPro" id="IPR013099">
    <property type="entry name" value="K_chnl_dom"/>
</dbReference>
<feature type="transmembrane region" description="Helical" evidence="2">
    <location>
        <begin position="102"/>
        <end position="124"/>
    </location>
</feature>
<evidence type="ECO:0000313" key="4">
    <source>
        <dbReference type="EMBL" id="AQQ53305.1"/>
    </source>
</evidence>
<evidence type="ECO:0000313" key="5">
    <source>
        <dbReference type="Proteomes" id="UP000188184"/>
    </source>
</evidence>
<name>A0A1Q2KYK8_9BACL</name>
<feature type="transmembrane region" description="Helical" evidence="2">
    <location>
        <begin position="40"/>
        <end position="58"/>
    </location>
</feature>
<organism evidence="4 5">
    <name type="scientific">Planococcus lenghuensis</name>
    <dbReference type="NCBI Taxonomy" id="2213202"/>
    <lineage>
        <taxon>Bacteria</taxon>
        <taxon>Bacillati</taxon>
        <taxon>Bacillota</taxon>
        <taxon>Bacilli</taxon>
        <taxon>Bacillales</taxon>
        <taxon>Caryophanaceae</taxon>
        <taxon>Planococcus</taxon>
    </lineage>
</organism>
<keyword evidence="5" id="KW-1185">Reference proteome</keyword>
<dbReference type="OrthoDB" id="9813518at2"/>
<keyword evidence="2" id="KW-1133">Transmembrane helix</keyword>
<evidence type="ECO:0000259" key="3">
    <source>
        <dbReference type="Pfam" id="PF07885"/>
    </source>
</evidence>
<reference evidence="4 5" key="1">
    <citation type="submission" date="2017-02" db="EMBL/GenBank/DDBJ databases">
        <title>The complete genomic sequence of a novel cold adapted crude oil-degrading bacterium Planococcus qaidamina Y42.</title>
        <authorList>
            <person name="Yang R."/>
        </authorList>
    </citation>
    <scope>NUCLEOTIDE SEQUENCE [LARGE SCALE GENOMIC DNA]</scope>
    <source>
        <strain evidence="4 5">Y42</strain>
    </source>
</reference>
<dbReference type="EMBL" id="CP019640">
    <property type="protein sequence ID" value="AQQ53305.1"/>
    <property type="molecule type" value="Genomic_DNA"/>
</dbReference>